<proteinExistence type="predicted"/>
<dbReference type="PANTHER" id="PTHR43798:SF33">
    <property type="entry name" value="HYDROLASE, PUTATIVE (AFU_ORTHOLOGUE AFUA_2G14860)-RELATED"/>
    <property type="match status" value="1"/>
</dbReference>
<dbReference type="Gene3D" id="3.40.50.1820">
    <property type="entry name" value="alpha/beta hydrolase"/>
    <property type="match status" value="1"/>
</dbReference>
<dbReference type="GO" id="GO:0016020">
    <property type="term" value="C:membrane"/>
    <property type="evidence" value="ECO:0007669"/>
    <property type="project" value="TreeGrafter"/>
</dbReference>
<dbReference type="InterPro" id="IPR050266">
    <property type="entry name" value="AB_hydrolase_sf"/>
</dbReference>
<dbReference type="Pfam" id="PF00561">
    <property type="entry name" value="Abhydrolase_1"/>
    <property type="match status" value="1"/>
</dbReference>
<keyword evidence="2" id="KW-0378">Hydrolase</keyword>
<evidence type="ECO:0000313" key="2">
    <source>
        <dbReference type="EMBL" id="ATL31580.1"/>
    </source>
</evidence>
<name>A0A291QIE7_9ACTN</name>
<dbReference type="SUPFAM" id="SSF53474">
    <property type="entry name" value="alpha/beta-Hydrolases"/>
    <property type="match status" value="1"/>
</dbReference>
<dbReference type="GO" id="GO:0016787">
    <property type="term" value="F:hydrolase activity"/>
    <property type="evidence" value="ECO:0007669"/>
    <property type="project" value="UniProtKB-KW"/>
</dbReference>
<protein>
    <submittedName>
        <fullName evidence="2">3-oxoadipate enol-lactone hydrolase/4-carboxymuconolactone decarboxylase</fullName>
    </submittedName>
</protein>
<evidence type="ECO:0000313" key="3">
    <source>
        <dbReference type="Proteomes" id="UP000221011"/>
    </source>
</evidence>
<feature type="domain" description="AB hydrolase-1" evidence="1">
    <location>
        <begin position="23"/>
        <end position="249"/>
    </location>
</feature>
<dbReference type="PANTHER" id="PTHR43798">
    <property type="entry name" value="MONOACYLGLYCEROL LIPASE"/>
    <property type="match status" value="1"/>
</dbReference>
<dbReference type="KEGG" id="sfk:KY5_6562c"/>
<gene>
    <name evidence="2" type="ORF">KY5_6562c</name>
</gene>
<dbReference type="PRINTS" id="PR00111">
    <property type="entry name" value="ABHYDROLASE"/>
</dbReference>
<dbReference type="AlphaFoldDB" id="A0A291QIE7"/>
<dbReference type="EMBL" id="CP022685">
    <property type="protein sequence ID" value="ATL31580.1"/>
    <property type="molecule type" value="Genomic_DNA"/>
</dbReference>
<organism evidence="2 3">
    <name type="scientific">Streptomyces formicae</name>
    <dbReference type="NCBI Taxonomy" id="1616117"/>
    <lineage>
        <taxon>Bacteria</taxon>
        <taxon>Bacillati</taxon>
        <taxon>Actinomycetota</taxon>
        <taxon>Actinomycetes</taxon>
        <taxon>Kitasatosporales</taxon>
        <taxon>Streptomycetaceae</taxon>
        <taxon>Streptomyces</taxon>
    </lineage>
</organism>
<keyword evidence="3" id="KW-1185">Reference proteome</keyword>
<evidence type="ECO:0000259" key="1">
    <source>
        <dbReference type="Pfam" id="PF00561"/>
    </source>
</evidence>
<accession>A0A291QIE7</accession>
<reference evidence="2 3" key="1">
    <citation type="submission" date="2017-08" db="EMBL/GenBank/DDBJ databases">
        <title>Complete Genome Sequence of Streptomyces formicae KY5, the formicamycin producer.</title>
        <authorList>
            <person name="Holmes N.A."/>
            <person name="Devine R."/>
            <person name="Qin Z."/>
            <person name="Seipke R.F."/>
            <person name="Wilkinson B."/>
            <person name="Hutchings M.I."/>
        </authorList>
    </citation>
    <scope>NUCLEOTIDE SEQUENCE [LARGE SCALE GENOMIC DNA]</scope>
    <source>
        <strain evidence="2 3">KY5</strain>
    </source>
</reference>
<dbReference type="Proteomes" id="UP000221011">
    <property type="component" value="Chromosome"/>
</dbReference>
<dbReference type="RefSeq" id="WP_098245678.1">
    <property type="nucleotide sequence ID" value="NZ_CP022685.1"/>
</dbReference>
<dbReference type="InterPro" id="IPR029058">
    <property type="entry name" value="AB_hydrolase_fold"/>
</dbReference>
<dbReference type="InterPro" id="IPR000073">
    <property type="entry name" value="AB_hydrolase_1"/>
</dbReference>
<sequence>MSHIALPEPAFARTVVRGEGPGLLLAHGAGGSVAANYGPILDELGAGHTVVGVDFPGTGDTPRSTTPLSLDELADQLVAAAVAEGVDTFTLIGYSLGTAVAVRAAVRHPERVTGLVLTAPFARPNARLRLNATHWRDLYASGAHAPLAQFLVPLALGATVLESLPAADVDALVQGTAQSLPEGSAEHADLVTRVEVRDDLARVTVPTLVISTTEDLLVTPDLHREVAAGIPGAELVEIPTGHLPFAERPEEWLKLITAFLGERMR</sequence>